<protein>
    <submittedName>
        <fullName evidence="2">Uncharacterized protein</fullName>
    </submittedName>
</protein>
<evidence type="ECO:0000313" key="2">
    <source>
        <dbReference type="EMBL" id="GAP84533.1"/>
    </source>
</evidence>
<name>A0A1S7UMG6_ROSNE</name>
<proteinExistence type="predicted"/>
<gene>
    <name evidence="2" type="ORF">SAMD00023353_1100530</name>
</gene>
<dbReference type="AlphaFoldDB" id="A0A1S7UMG6"/>
<reference evidence="2" key="1">
    <citation type="submission" date="2016-03" db="EMBL/GenBank/DDBJ databases">
        <title>Draft genome sequence of Rosellinia necatrix.</title>
        <authorList>
            <person name="Kanematsu S."/>
        </authorList>
    </citation>
    <scope>NUCLEOTIDE SEQUENCE [LARGE SCALE GENOMIC DNA]</scope>
    <source>
        <strain evidence="2">W97</strain>
    </source>
</reference>
<dbReference type="Proteomes" id="UP000054516">
    <property type="component" value="Unassembled WGS sequence"/>
</dbReference>
<accession>A0A1S7UMG6</accession>
<evidence type="ECO:0000256" key="1">
    <source>
        <dbReference type="SAM" id="MobiDB-lite"/>
    </source>
</evidence>
<dbReference type="OrthoDB" id="3910171at2759"/>
<feature type="compositionally biased region" description="Basic and acidic residues" evidence="1">
    <location>
        <begin position="72"/>
        <end position="95"/>
    </location>
</feature>
<sequence length="439" mass="48083">MTPDDPPFHDYRIHDASVQPSRLPRLPRPGLPMASPELDHDRSLSNVGGEGNGATDVDRLADRFQSLRRYFHHGDHGEEESERKQETSRFRHGDESSLWPPQMPTPPSPPAAPAAAAPAAAAPAAPAAAPPLPPSEHIPALDLTLDLTPDLTPDLAPDSTPDIIPDFSAYRYRYPPMMMPSPWAPQPFNQCPADSPMLDAPLENKPVPRPSDAKRPRRVTETRLHKNASSIRRQGLMAVMVEDGKQCNVQSPTPPLPTRASWTPTPPPLSMHIIESQDGADSHLLPGPMQLEVDTGSSGADEEITLPEITISHFGRGRRGVQEYEKESTPHPTKTQDEGGWLVRRVRFHATFKATVKAAFDAAFNAAFNATSQANFQAAFQTIFQVTFQVTFEVTFQDNSMIVFISFSLFSVIFNIPRAGRAGVTVGRVTRVIASQPAS</sequence>
<feature type="compositionally biased region" description="Basic and acidic residues" evidence="1">
    <location>
        <begin position="211"/>
        <end position="223"/>
    </location>
</feature>
<feature type="compositionally biased region" description="Pro residues" evidence="1">
    <location>
        <begin position="101"/>
        <end position="112"/>
    </location>
</feature>
<feature type="compositionally biased region" description="Low complexity" evidence="1">
    <location>
        <begin position="113"/>
        <end position="127"/>
    </location>
</feature>
<evidence type="ECO:0000313" key="3">
    <source>
        <dbReference type="Proteomes" id="UP000054516"/>
    </source>
</evidence>
<dbReference type="EMBL" id="DF977456">
    <property type="protein sequence ID" value="GAP84533.1"/>
    <property type="molecule type" value="Genomic_DNA"/>
</dbReference>
<feature type="region of interest" description="Disordered" evidence="1">
    <location>
        <begin position="1"/>
        <end position="139"/>
    </location>
</feature>
<keyword evidence="3" id="KW-1185">Reference proteome</keyword>
<feature type="compositionally biased region" description="Basic and acidic residues" evidence="1">
    <location>
        <begin position="1"/>
        <end position="15"/>
    </location>
</feature>
<feature type="region of interest" description="Disordered" evidence="1">
    <location>
        <begin position="203"/>
        <end position="223"/>
    </location>
</feature>
<organism evidence="2">
    <name type="scientific">Rosellinia necatrix</name>
    <name type="common">White root-rot fungus</name>
    <dbReference type="NCBI Taxonomy" id="77044"/>
    <lineage>
        <taxon>Eukaryota</taxon>
        <taxon>Fungi</taxon>
        <taxon>Dikarya</taxon>
        <taxon>Ascomycota</taxon>
        <taxon>Pezizomycotina</taxon>
        <taxon>Sordariomycetes</taxon>
        <taxon>Xylariomycetidae</taxon>
        <taxon>Xylariales</taxon>
        <taxon>Xylariaceae</taxon>
        <taxon>Rosellinia</taxon>
    </lineage>
</organism>